<proteinExistence type="predicted"/>
<dbReference type="AlphaFoldDB" id="A0A927CXU6"/>
<gene>
    <name evidence="2" type="ORF">IEO70_04760</name>
</gene>
<dbReference type="RefSeq" id="WP_190997216.1">
    <property type="nucleotide sequence ID" value="NZ_JACXSI010000009.1"/>
</dbReference>
<dbReference type="Pfam" id="PF13480">
    <property type="entry name" value="Acetyltransf_6"/>
    <property type="match status" value="1"/>
</dbReference>
<dbReference type="Gene3D" id="3.40.630.30">
    <property type="match status" value="1"/>
</dbReference>
<evidence type="ECO:0000313" key="2">
    <source>
        <dbReference type="EMBL" id="MBD3107670.1"/>
    </source>
</evidence>
<name>A0A927CXU6_9BACI</name>
<dbReference type="SUPFAM" id="SSF55729">
    <property type="entry name" value="Acyl-CoA N-acyltransferases (Nat)"/>
    <property type="match status" value="1"/>
</dbReference>
<feature type="domain" description="BioF2-like acetyltransferase" evidence="1">
    <location>
        <begin position="181"/>
        <end position="324"/>
    </location>
</feature>
<evidence type="ECO:0000313" key="3">
    <source>
        <dbReference type="Proteomes" id="UP000602076"/>
    </source>
</evidence>
<dbReference type="InterPro" id="IPR016181">
    <property type="entry name" value="Acyl_CoA_acyltransferase"/>
</dbReference>
<sequence length="378" mass="45062">MNIYEHNDISSLDKILNNWSELNKDYHDITIFQDVNWLKSWWEYKTKQRTIIPYILEIKQSNEIVGVFPLYIHVITLAGVNFRILKPVGSELSDYLVPILSKNYSAEEALNLVFAKIMKDKTNWDYFDWGNIPEYSCFDKFLNKKLSSNSKLKRNRIEACPYFKINKDIMKTINNFDQKWLKDIYYKERKIKRSGKLVYQKVITEEEIEPIMKKLFDLHCKRWEKTDTPSRFQSATERDFLLSAAINLHKAKLLHLSYLSHNDEIIAIHFGMSDGKKFYYYIPTFDMNFAKYSVGQLLIYNLILQAGREGCDVFDFLRGNEAYKYKWGASNRYNVRYICFNRTIKSTLFKYMLKTYDSKFFNDNLQPLFLNRISKSTS</sequence>
<dbReference type="Proteomes" id="UP000602076">
    <property type="component" value="Unassembled WGS sequence"/>
</dbReference>
<comment type="caution">
    <text evidence="2">The sequence shown here is derived from an EMBL/GenBank/DDBJ whole genome shotgun (WGS) entry which is preliminary data.</text>
</comment>
<evidence type="ECO:0000259" key="1">
    <source>
        <dbReference type="Pfam" id="PF13480"/>
    </source>
</evidence>
<accession>A0A927CXU6</accession>
<keyword evidence="3" id="KW-1185">Reference proteome</keyword>
<dbReference type="InterPro" id="IPR038740">
    <property type="entry name" value="BioF2-like_GNAT_dom"/>
</dbReference>
<reference evidence="2" key="1">
    <citation type="submission" date="2020-09" db="EMBL/GenBank/DDBJ databases">
        <title>Bacillus faecalis sp. nov., a moderately halophilic bacterium isolated from cow faeces.</title>
        <authorList>
            <person name="Jiang L."/>
            <person name="Lee J."/>
        </authorList>
    </citation>
    <scope>NUCLEOTIDE SEQUENCE</scope>
    <source>
        <strain evidence="2">AGMB 02131</strain>
    </source>
</reference>
<organism evidence="2 3">
    <name type="scientific">Peribacillus faecalis</name>
    <dbReference type="NCBI Taxonomy" id="2772559"/>
    <lineage>
        <taxon>Bacteria</taxon>
        <taxon>Bacillati</taxon>
        <taxon>Bacillota</taxon>
        <taxon>Bacilli</taxon>
        <taxon>Bacillales</taxon>
        <taxon>Bacillaceae</taxon>
        <taxon>Peribacillus</taxon>
    </lineage>
</organism>
<dbReference type="EMBL" id="JACXSI010000009">
    <property type="protein sequence ID" value="MBD3107670.1"/>
    <property type="molecule type" value="Genomic_DNA"/>
</dbReference>
<protein>
    <submittedName>
        <fullName evidence="2">GNAT family N-acetyltransferase</fullName>
    </submittedName>
</protein>